<keyword evidence="2" id="KW-0560">Oxidoreductase</keyword>
<accession>A0A1X1UCB3</accession>
<gene>
    <name evidence="4" type="ORF">AWC05_17960</name>
</gene>
<comment type="similarity">
    <text evidence="1">Belongs to the short-chain dehydrogenases/reductases (SDR) family.</text>
</comment>
<reference evidence="4 5" key="1">
    <citation type="submission" date="2016-01" db="EMBL/GenBank/DDBJ databases">
        <title>The new phylogeny of the genus Mycobacterium.</title>
        <authorList>
            <person name="Tarcisio F."/>
            <person name="Conor M."/>
            <person name="Antonella G."/>
            <person name="Elisabetta G."/>
            <person name="Giulia F.S."/>
            <person name="Sara T."/>
            <person name="Anna F."/>
            <person name="Clotilde B."/>
            <person name="Roberto B."/>
            <person name="Veronica D.S."/>
            <person name="Fabio R."/>
            <person name="Monica P."/>
            <person name="Olivier J."/>
            <person name="Enrico T."/>
            <person name="Nicola S."/>
        </authorList>
    </citation>
    <scope>NUCLEOTIDE SEQUENCE [LARGE SCALE GENOMIC DNA]</scope>
    <source>
        <strain evidence="4 5">DSM 44852</strain>
    </source>
</reference>
<dbReference type="PANTHER" id="PTHR42760">
    <property type="entry name" value="SHORT-CHAIN DEHYDROGENASES/REDUCTASES FAMILY MEMBER"/>
    <property type="match status" value="1"/>
</dbReference>
<dbReference type="InterPro" id="IPR002347">
    <property type="entry name" value="SDR_fam"/>
</dbReference>
<organism evidence="4 5">
    <name type="scientific">Mycobacterium florentinum</name>
    <dbReference type="NCBI Taxonomy" id="292462"/>
    <lineage>
        <taxon>Bacteria</taxon>
        <taxon>Bacillati</taxon>
        <taxon>Actinomycetota</taxon>
        <taxon>Actinomycetes</taxon>
        <taxon>Mycobacteriales</taxon>
        <taxon>Mycobacteriaceae</taxon>
        <taxon>Mycobacterium</taxon>
        <taxon>Mycobacterium simiae complex</taxon>
    </lineage>
</organism>
<keyword evidence="5" id="KW-1185">Reference proteome</keyword>
<evidence type="ECO:0000313" key="5">
    <source>
        <dbReference type="Proteomes" id="UP000193010"/>
    </source>
</evidence>
<feature type="domain" description="Ketoreductase" evidence="3">
    <location>
        <begin position="21"/>
        <end position="190"/>
    </location>
</feature>
<dbReference type="SUPFAM" id="SSF51735">
    <property type="entry name" value="NAD(P)-binding Rossmann-fold domains"/>
    <property type="match status" value="1"/>
</dbReference>
<comment type="caution">
    <text evidence="4">The sequence shown here is derived from an EMBL/GenBank/DDBJ whole genome shotgun (WGS) entry which is preliminary data.</text>
</comment>
<evidence type="ECO:0000259" key="3">
    <source>
        <dbReference type="SMART" id="SM00822"/>
    </source>
</evidence>
<dbReference type="FunFam" id="3.40.50.720:FF:000084">
    <property type="entry name" value="Short-chain dehydrogenase reductase"/>
    <property type="match status" value="1"/>
</dbReference>
<dbReference type="EMBL" id="LQOV01000008">
    <property type="protein sequence ID" value="ORV54483.1"/>
    <property type="molecule type" value="Genomic_DNA"/>
</dbReference>
<dbReference type="PANTHER" id="PTHR42760:SF133">
    <property type="entry name" value="3-OXOACYL-[ACYL-CARRIER-PROTEIN] REDUCTASE"/>
    <property type="match status" value="1"/>
</dbReference>
<evidence type="ECO:0000256" key="1">
    <source>
        <dbReference type="ARBA" id="ARBA00006484"/>
    </source>
</evidence>
<dbReference type="InterPro" id="IPR036291">
    <property type="entry name" value="NAD(P)-bd_dom_sf"/>
</dbReference>
<proteinExistence type="inferred from homology"/>
<dbReference type="PRINTS" id="PR00081">
    <property type="entry name" value="GDHRDH"/>
</dbReference>
<protein>
    <submittedName>
        <fullName evidence="4">Oxidoreductase</fullName>
    </submittedName>
</protein>
<dbReference type="GO" id="GO:0016616">
    <property type="term" value="F:oxidoreductase activity, acting on the CH-OH group of donors, NAD or NADP as acceptor"/>
    <property type="evidence" value="ECO:0007669"/>
    <property type="project" value="TreeGrafter"/>
</dbReference>
<dbReference type="RefSeq" id="WP_197747373.1">
    <property type="nucleotide sequence ID" value="NZ_AP022576.1"/>
</dbReference>
<dbReference type="SMART" id="SM00822">
    <property type="entry name" value="PKS_KR"/>
    <property type="match status" value="1"/>
</dbReference>
<evidence type="ECO:0000256" key="2">
    <source>
        <dbReference type="ARBA" id="ARBA00023002"/>
    </source>
</evidence>
<dbReference type="PRINTS" id="PR00080">
    <property type="entry name" value="SDRFAMILY"/>
</dbReference>
<dbReference type="Pfam" id="PF13561">
    <property type="entry name" value="adh_short_C2"/>
    <property type="match status" value="1"/>
</dbReference>
<dbReference type="Gene3D" id="3.40.50.720">
    <property type="entry name" value="NAD(P)-binding Rossmann-like Domain"/>
    <property type="match status" value="1"/>
</dbReference>
<name>A0A1X1UCB3_MYCFL</name>
<sequence length="264" mass="27942">MTADQPRGRNGSPGTYDLTGTTVVVTGGNTGIGAALARGVGRAGAAVAIWARNDDRNQATVAALRAEGIEAWSVVCDVAVEPDVEQAMAATLQRFGRVDSLFANAGIAAATPYVETTLADWQRVMQTNLDGSFLTTRAAARHMIDRGSGSIVVVSSMVSRYGAARQAAYAVTKSGLVGLGRTLAVELARHGIRVNILVPGWTITAMNEFLRADPKFMKAATARIPVRRWATDEDYLDIAPFLAHSGLTYHTGNEVVVDGGYSVF</sequence>
<dbReference type="STRING" id="292462.AWC05_17960"/>
<dbReference type="PROSITE" id="PS00061">
    <property type="entry name" value="ADH_SHORT"/>
    <property type="match status" value="1"/>
</dbReference>
<dbReference type="Proteomes" id="UP000193010">
    <property type="component" value="Unassembled WGS sequence"/>
</dbReference>
<dbReference type="InterPro" id="IPR020904">
    <property type="entry name" value="Sc_DH/Rdtase_CS"/>
</dbReference>
<evidence type="ECO:0000313" key="4">
    <source>
        <dbReference type="EMBL" id="ORV54483.1"/>
    </source>
</evidence>
<dbReference type="CDD" id="cd05233">
    <property type="entry name" value="SDR_c"/>
    <property type="match status" value="1"/>
</dbReference>
<dbReference type="InterPro" id="IPR057326">
    <property type="entry name" value="KR_dom"/>
</dbReference>
<dbReference type="AlphaFoldDB" id="A0A1X1UCB3"/>